<name>A0A540VGM2_9CHLR</name>
<dbReference type="InterPro" id="IPR036526">
    <property type="entry name" value="C-N_Hydrolase_sf"/>
</dbReference>
<comment type="caution">
    <text evidence="4">The sequence shown here is derived from an EMBL/GenBank/DDBJ whole genome shotgun (WGS) entry which is preliminary data.</text>
</comment>
<dbReference type="Proteomes" id="UP000317371">
    <property type="component" value="Unassembled WGS sequence"/>
</dbReference>
<comment type="similarity">
    <text evidence="1">Belongs to the carbon-nitrogen hydrolase superfamily. Nitrilase family.</text>
</comment>
<dbReference type="Gene3D" id="3.60.110.10">
    <property type="entry name" value="Carbon-nitrogen hydrolase"/>
    <property type="match status" value="1"/>
</dbReference>
<feature type="region of interest" description="Disordered" evidence="2">
    <location>
        <begin position="313"/>
        <end position="341"/>
    </location>
</feature>
<dbReference type="Pfam" id="PF00795">
    <property type="entry name" value="CN_hydrolase"/>
    <property type="match status" value="1"/>
</dbReference>
<evidence type="ECO:0000256" key="1">
    <source>
        <dbReference type="ARBA" id="ARBA00008129"/>
    </source>
</evidence>
<reference evidence="4 5" key="1">
    <citation type="submission" date="2019-06" db="EMBL/GenBank/DDBJ databases">
        <title>Genome sequence of Litorilinea aerophila BAA-2444.</title>
        <authorList>
            <person name="Maclea K.S."/>
            <person name="Maurais E.G."/>
            <person name="Iannazzi L.C."/>
        </authorList>
    </citation>
    <scope>NUCLEOTIDE SEQUENCE [LARGE SCALE GENOMIC DNA]</scope>
    <source>
        <strain evidence="4 5">ATCC BAA-2444</strain>
    </source>
</reference>
<dbReference type="EMBL" id="VIGC01000010">
    <property type="protein sequence ID" value="TQE95915.1"/>
    <property type="molecule type" value="Genomic_DNA"/>
</dbReference>
<dbReference type="RefSeq" id="WP_141609822.1">
    <property type="nucleotide sequence ID" value="NZ_VIGC02000010.1"/>
</dbReference>
<evidence type="ECO:0000259" key="3">
    <source>
        <dbReference type="PROSITE" id="PS50263"/>
    </source>
</evidence>
<keyword evidence="5" id="KW-1185">Reference proteome</keyword>
<dbReference type="AlphaFoldDB" id="A0A540VGM2"/>
<evidence type="ECO:0000256" key="2">
    <source>
        <dbReference type="SAM" id="MobiDB-lite"/>
    </source>
</evidence>
<dbReference type="OrthoDB" id="9811121at2"/>
<feature type="domain" description="CN hydrolase" evidence="3">
    <location>
        <begin position="4"/>
        <end position="275"/>
    </location>
</feature>
<proteinExistence type="inferred from homology"/>
<dbReference type="InParanoid" id="A0A540VGM2"/>
<dbReference type="PANTHER" id="PTHR46044:SF1">
    <property type="entry name" value="CN HYDROLASE DOMAIN-CONTAINING PROTEIN"/>
    <property type="match status" value="1"/>
</dbReference>
<dbReference type="GO" id="GO:0016787">
    <property type="term" value="F:hydrolase activity"/>
    <property type="evidence" value="ECO:0007669"/>
    <property type="project" value="UniProtKB-KW"/>
</dbReference>
<keyword evidence="4" id="KW-0378">Hydrolase</keyword>
<sequence length="341" mass="37319">MSTFTLAVVQAAPVFLDRSATVARACDLIAEAARQGARMVLFPEAFIPAYPDWVWAVPPGEGGLLGELYAHLLAQSVTIPGPAVGQICQAARHAGVYVAIGVNERNQDASNSSLYNTLLYIDAQGEILGRHRKLVPTGPERMVWTPGDGSTLAAYDTPFARVSGLICWENYMPLARYCLYAWGVQLYLAPTWDRGEPWLSSLRHIAREGGVYVAGCSIALRREDIPDDLAFKRHYGEEMPEWINGGDSAIVDPFGRVIAGPLHNEQGILYGEIQPERVQRARWHLDVAGHYARPDVFQLTLDTAPHPLLRHRAPGRDTEEPAAAPVAIQPQLDANAASVPD</sequence>
<evidence type="ECO:0000313" key="4">
    <source>
        <dbReference type="EMBL" id="TQE95915.1"/>
    </source>
</evidence>
<protein>
    <submittedName>
        <fullName evidence="4">Carbon-nitrogen hydrolase family protein</fullName>
    </submittedName>
</protein>
<dbReference type="InterPro" id="IPR003010">
    <property type="entry name" value="C-N_Hydrolase"/>
</dbReference>
<gene>
    <name evidence="4" type="ORF">FKZ61_09200</name>
</gene>
<accession>A0A540VGM2</accession>
<dbReference type="CDD" id="cd07564">
    <property type="entry name" value="nitrilases_CHs"/>
    <property type="match status" value="1"/>
</dbReference>
<organism evidence="4 5">
    <name type="scientific">Litorilinea aerophila</name>
    <dbReference type="NCBI Taxonomy" id="1204385"/>
    <lineage>
        <taxon>Bacteria</taxon>
        <taxon>Bacillati</taxon>
        <taxon>Chloroflexota</taxon>
        <taxon>Caldilineae</taxon>
        <taxon>Caldilineales</taxon>
        <taxon>Caldilineaceae</taxon>
        <taxon>Litorilinea</taxon>
    </lineage>
</organism>
<dbReference type="PROSITE" id="PS50263">
    <property type="entry name" value="CN_HYDROLASE"/>
    <property type="match status" value="1"/>
</dbReference>
<evidence type="ECO:0000313" key="5">
    <source>
        <dbReference type="Proteomes" id="UP000317371"/>
    </source>
</evidence>
<dbReference type="SUPFAM" id="SSF56317">
    <property type="entry name" value="Carbon-nitrogen hydrolase"/>
    <property type="match status" value="1"/>
</dbReference>
<dbReference type="InterPro" id="IPR044149">
    <property type="entry name" value="Nitrilases_CHs"/>
</dbReference>
<dbReference type="PANTHER" id="PTHR46044">
    <property type="entry name" value="NITRILASE"/>
    <property type="match status" value="1"/>
</dbReference>